<dbReference type="InterPro" id="IPR042419">
    <property type="entry name" value="LRC31"/>
</dbReference>
<reference evidence="2 3" key="1">
    <citation type="journal article" date="2021" name="Cell">
        <title>Tracing the genetic footprints of vertebrate landing in non-teleost ray-finned fishes.</title>
        <authorList>
            <person name="Bi X."/>
            <person name="Wang K."/>
            <person name="Yang L."/>
            <person name="Pan H."/>
            <person name="Jiang H."/>
            <person name="Wei Q."/>
            <person name="Fang M."/>
            <person name="Yu H."/>
            <person name="Zhu C."/>
            <person name="Cai Y."/>
            <person name="He Y."/>
            <person name="Gan X."/>
            <person name="Zeng H."/>
            <person name="Yu D."/>
            <person name="Zhu Y."/>
            <person name="Jiang H."/>
            <person name="Qiu Q."/>
            <person name="Yang H."/>
            <person name="Zhang Y.E."/>
            <person name="Wang W."/>
            <person name="Zhu M."/>
            <person name="He S."/>
            <person name="Zhang G."/>
        </authorList>
    </citation>
    <scope>NUCLEOTIDE SEQUENCE [LARGE SCALE GENOMIC DNA]</scope>
    <source>
        <strain evidence="2">Bchr_013</strain>
    </source>
</reference>
<feature type="region of interest" description="Disordered" evidence="1">
    <location>
        <begin position="180"/>
        <end position="207"/>
    </location>
</feature>
<name>A0A8X7X9H2_POLSE</name>
<dbReference type="Pfam" id="PF13516">
    <property type="entry name" value="LRR_6"/>
    <property type="match status" value="2"/>
</dbReference>
<proteinExistence type="predicted"/>
<organism evidence="2 3">
    <name type="scientific">Polypterus senegalus</name>
    <name type="common">Senegal bichir</name>
    <dbReference type="NCBI Taxonomy" id="55291"/>
    <lineage>
        <taxon>Eukaryota</taxon>
        <taxon>Metazoa</taxon>
        <taxon>Chordata</taxon>
        <taxon>Craniata</taxon>
        <taxon>Vertebrata</taxon>
        <taxon>Euteleostomi</taxon>
        <taxon>Actinopterygii</taxon>
        <taxon>Polypteriformes</taxon>
        <taxon>Polypteridae</taxon>
        <taxon>Polypterus</taxon>
    </lineage>
</organism>
<dbReference type="InterPro" id="IPR032675">
    <property type="entry name" value="LRR_dom_sf"/>
</dbReference>
<feature type="compositionally biased region" description="Basic and acidic residues" evidence="1">
    <location>
        <begin position="180"/>
        <end position="197"/>
    </location>
</feature>
<evidence type="ECO:0000313" key="3">
    <source>
        <dbReference type="Proteomes" id="UP000886611"/>
    </source>
</evidence>
<dbReference type="InterPro" id="IPR001611">
    <property type="entry name" value="Leu-rich_rpt"/>
</dbReference>
<dbReference type="SMART" id="SM00368">
    <property type="entry name" value="LRR_RI"/>
    <property type="match status" value="4"/>
</dbReference>
<comment type="caution">
    <text evidence="2">The sequence shown here is derived from an EMBL/GenBank/DDBJ whole genome shotgun (WGS) entry which is preliminary data.</text>
</comment>
<dbReference type="Proteomes" id="UP000886611">
    <property type="component" value="Unassembled WGS sequence"/>
</dbReference>
<sequence>MNQKDRGRKQIQDSTFLGLLDDRSPALQQCLGFPQGNMELGVWNSPIGFRGYCQGELQSPILLGFRNTWEYFRILLMIQQEYSQIQWWFQTRSAVLQICTGAVLIPYPTTFAATSPSHLKSFLRQIEDLNSQKKEESSNKRSPFELILNQLRRKKSVVERRQRVSVSRFFKSSDNNDKAAKNEVVTKESERNDADKEGNEEDEMSSVDGELCSVAGWGRVKHFLQKLGKKADRQHLTLGSCGLTATDLLELASLLAFLPELQELDLSWNDFIGGALKALTVHLQHVSHLKNLKLSNCRLTAEDVTALGEALGFIPHLEELELSWNSYLGGNLSCFTHYFQPGCKITALHLVDLGLTAADAKALGESLKVLPNLELLDLSVNKHFADGLCDFAPQLNHTTRLKVLKMHLCGLRQDSIHILGEVFNFLTCLETLDLSCNKELAGSFKDGASHLASLKKLQSLDLHLCCLNQEDMEALTQVIPLLSELEILDLSANKNIGGCAEQMFSRLRFLPKLKRVLLNSCGISEDAYHSLVSLMNLVNLKQLDLTYNDTVEDEGWDHFFKNANTLKDLTELDISLRPSTRRDCTPWFSSLKTFLTGTSALRELGLHRWLLSGLQSASLETISKSHNIKVHFDFSEPAQKEQHVSVDVA</sequence>
<accession>A0A8X7X9H2</accession>
<dbReference type="EMBL" id="JAATIS010004040">
    <property type="protein sequence ID" value="KAG2463389.1"/>
    <property type="molecule type" value="Genomic_DNA"/>
</dbReference>
<keyword evidence="3" id="KW-1185">Reference proteome</keyword>
<dbReference type="AlphaFoldDB" id="A0A8X7X9H2"/>
<evidence type="ECO:0000313" key="2">
    <source>
        <dbReference type="EMBL" id="KAG2463389.1"/>
    </source>
</evidence>
<feature type="non-terminal residue" evidence="2">
    <location>
        <position position="649"/>
    </location>
</feature>
<dbReference type="PANTHER" id="PTHR24109">
    <property type="entry name" value="LEUCINE-RICH REPEAT-CONTAINING PROTEIN 31"/>
    <property type="match status" value="1"/>
</dbReference>
<dbReference type="SUPFAM" id="SSF52047">
    <property type="entry name" value="RNI-like"/>
    <property type="match status" value="1"/>
</dbReference>
<gene>
    <name evidence="2" type="primary">Lrrc31</name>
    <name evidence="2" type="ORF">GTO96_0000941</name>
</gene>
<evidence type="ECO:0000256" key="1">
    <source>
        <dbReference type="SAM" id="MobiDB-lite"/>
    </source>
</evidence>
<dbReference type="Gene3D" id="3.80.10.10">
    <property type="entry name" value="Ribonuclease Inhibitor"/>
    <property type="match status" value="2"/>
</dbReference>
<dbReference type="PANTHER" id="PTHR24109:SF3">
    <property type="entry name" value="LEUCINE-RICH REPEAT-CONTAINING PROTEIN 31"/>
    <property type="match status" value="1"/>
</dbReference>
<protein>
    <submittedName>
        <fullName evidence="2">LRC31 protein</fullName>
    </submittedName>
</protein>
<feature type="non-terminal residue" evidence="2">
    <location>
        <position position="1"/>
    </location>
</feature>